<accession>A0A4R6VQD8</accession>
<proteinExistence type="predicted"/>
<dbReference type="OrthoDB" id="9812996at2"/>
<evidence type="ECO:0000256" key="1">
    <source>
        <dbReference type="SAM" id="Phobius"/>
    </source>
</evidence>
<sequence length="581" mass="65014">MAEPLQLSAFEKWRQRLGPELSRTAQRFPIPVVLIVIATILFLIEVNTSPEIEGDILAKSVVTLAFSTLFAVACQLMVETGVLSKLLSWILAGIGLLVFGATLFFDSMAIGEPFMWAPILVLFTSVAPALKPRANSSHSQQDFFWWINHRSIVAACIAGLAFLLILLGMVIIERSVAVLFNIGVDRLIYGYLLTLAGVLFAPIYWLAMIPEVTQFDKGELEQPDPLSRAVGFLGLYIFTPFLCLYSLILMAYAAQILVLQTYPEGTVGWMVVGFICVAGLNHLLLYPGFMRAKPMVARYLRYWPFLAIIPLIMLVIAIQIRVSHYGLTPERILLIAGAVWTIAIIALGVFNKLDIRLLPGLAALILLPISFGPFNIEMWAMRDQLSRFEQNYATWQDQQSDEAAQGLRSASNYLLNSAEGRQALTQTLTVKGMDVEGEITREQLTALLGVPDIAPTYRDNEFVLLAQKEPVDLSGDFIFYGRGELPCCEKEVGPYEFKLDDRELVITRDNEPFATHDLTPWVNQQNMSVTTLREPMIEIQADGRTLLLLVYHATFELKPDEVRKPARLDYYVLEKKGNGAN</sequence>
<dbReference type="EMBL" id="SNYR01000001">
    <property type="protein sequence ID" value="TDQ66239.1"/>
    <property type="molecule type" value="Genomic_DNA"/>
</dbReference>
<dbReference type="InterPro" id="IPR025291">
    <property type="entry name" value="DUF4153"/>
</dbReference>
<feature type="transmembrane region" description="Helical" evidence="1">
    <location>
        <begin position="56"/>
        <end position="74"/>
    </location>
</feature>
<dbReference type="Proteomes" id="UP000295391">
    <property type="component" value="Unassembled WGS sequence"/>
</dbReference>
<evidence type="ECO:0000313" key="2">
    <source>
        <dbReference type="EMBL" id="TDQ66239.1"/>
    </source>
</evidence>
<dbReference type="RefSeq" id="WP_133570947.1">
    <property type="nucleotide sequence ID" value="NZ_SNYR01000001.1"/>
</dbReference>
<evidence type="ECO:0000313" key="3">
    <source>
        <dbReference type="Proteomes" id="UP000295391"/>
    </source>
</evidence>
<feature type="transmembrane region" description="Helical" evidence="1">
    <location>
        <begin position="113"/>
        <end position="130"/>
    </location>
</feature>
<comment type="caution">
    <text evidence="2">The sequence shown here is derived from an EMBL/GenBank/DDBJ whole genome shotgun (WGS) entry which is preliminary data.</text>
</comment>
<feature type="transmembrane region" description="Helical" evidence="1">
    <location>
        <begin position="230"/>
        <end position="254"/>
    </location>
</feature>
<feature type="transmembrane region" description="Helical" evidence="1">
    <location>
        <begin position="86"/>
        <end position="107"/>
    </location>
</feature>
<reference evidence="2 3" key="1">
    <citation type="submission" date="2019-03" db="EMBL/GenBank/DDBJ databases">
        <title>Genomic Encyclopedia of Type Strains, Phase III (KMG-III): the genomes of soil and plant-associated and newly described type strains.</title>
        <authorList>
            <person name="Whitman W."/>
        </authorList>
    </citation>
    <scope>NUCLEOTIDE SEQUENCE [LARGE SCALE GENOMIC DNA]</scope>
    <source>
        <strain evidence="2 3">CGMCC 1.7002</strain>
    </source>
</reference>
<feature type="transmembrane region" description="Helical" evidence="1">
    <location>
        <begin position="151"/>
        <end position="172"/>
    </location>
</feature>
<keyword evidence="1" id="KW-1133">Transmembrane helix</keyword>
<keyword evidence="1" id="KW-0472">Membrane</keyword>
<keyword evidence="3" id="KW-1185">Reference proteome</keyword>
<organism evidence="2 3">
    <name type="scientific">Maritalea mobilis</name>
    <dbReference type="NCBI Taxonomy" id="483324"/>
    <lineage>
        <taxon>Bacteria</taxon>
        <taxon>Pseudomonadati</taxon>
        <taxon>Pseudomonadota</taxon>
        <taxon>Alphaproteobacteria</taxon>
        <taxon>Hyphomicrobiales</taxon>
        <taxon>Devosiaceae</taxon>
        <taxon>Maritalea</taxon>
    </lineage>
</organism>
<dbReference type="AlphaFoldDB" id="A0A4R6VQD8"/>
<keyword evidence="1" id="KW-0812">Transmembrane</keyword>
<name>A0A4R6VQD8_9HYPH</name>
<gene>
    <name evidence="2" type="ORF">ATL17_0230</name>
</gene>
<feature type="transmembrane region" description="Helical" evidence="1">
    <location>
        <begin position="332"/>
        <end position="350"/>
    </location>
</feature>
<feature type="transmembrane region" description="Helical" evidence="1">
    <location>
        <begin position="299"/>
        <end position="320"/>
    </location>
</feature>
<protein>
    <submittedName>
        <fullName evidence="2">Uncharacterized protein DUF4153</fullName>
    </submittedName>
</protein>
<feature type="transmembrane region" description="Helical" evidence="1">
    <location>
        <begin position="357"/>
        <end position="376"/>
    </location>
</feature>
<feature type="transmembrane region" description="Helical" evidence="1">
    <location>
        <begin position="188"/>
        <end position="209"/>
    </location>
</feature>
<feature type="transmembrane region" description="Helical" evidence="1">
    <location>
        <begin position="266"/>
        <end position="287"/>
    </location>
</feature>
<dbReference type="Pfam" id="PF13687">
    <property type="entry name" value="DUF4153"/>
    <property type="match status" value="1"/>
</dbReference>
<feature type="transmembrane region" description="Helical" evidence="1">
    <location>
        <begin position="24"/>
        <end position="44"/>
    </location>
</feature>